<evidence type="ECO:0000313" key="2">
    <source>
        <dbReference type="EMBL" id="MFC4692511.1"/>
    </source>
</evidence>
<name>A0ABV9LFC6_9ACTN</name>
<dbReference type="Proteomes" id="UP001596025">
    <property type="component" value="Unassembled WGS sequence"/>
</dbReference>
<feature type="region of interest" description="Disordered" evidence="1">
    <location>
        <begin position="1"/>
        <end position="46"/>
    </location>
</feature>
<protein>
    <submittedName>
        <fullName evidence="2">Uncharacterized protein</fullName>
    </submittedName>
</protein>
<sequence>AGRHEAPETDGPPAGPAAAEAPARAPAQPARGAATGASLNGGDTPEEDVEVTDLLLVVDLTDEVLVVDEHPRYHLADCPWLAGREPIPLPVNEARTDGFTPCAVCGPDAHLATVERARRAARRG</sequence>
<organism evidence="2 3">
    <name type="scientific">Geodermatophilus arenarius</name>
    <dbReference type="NCBI Taxonomy" id="1137990"/>
    <lineage>
        <taxon>Bacteria</taxon>
        <taxon>Bacillati</taxon>
        <taxon>Actinomycetota</taxon>
        <taxon>Actinomycetes</taxon>
        <taxon>Geodermatophilales</taxon>
        <taxon>Geodermatophilaceae</taxon>
        <taxon>Geodermatophilus</taxon>
    </lineage>
</organism>
<proteinExistence type="predicted"/>
<accession>A0ABV9LFC6</accession>
<dbReference type="InterPro" id="IPR035451">
    <property type="entry name" value="Ada-like_dom_sf"/>
</dbReference>
<comment type="caution">
    <text evidence="2">The sequence shown here is derived from an EMBL/GenBank/DDBJ whole genome shotgun (WGS) entry which is preliminary data.</text>
</comment>
<reference evidence="3" key="1">
    <citation type="journal article" date="2019" name="Int. J. Syst. Evol. Microbiol.">
        <title>The Global Catalogue of Microorganisms (GCM) 10K type strain sequencing project: providing services to taxonomists for standard genome sequencing and annotation.</title>
        <authorList>
            <consortium name="The Broad Institute Genomics Platform"/>
            <consortium name="The Broad Institute Genome Sequencing Center for Infectious Disease"/>
            <person name="Wu L."/>
            <person name="Ma J."/>
        </authorList>
    </citation>
    <scope>NUCLEOTIDE SEQUENCE [LARGE SCALE GENOMIC DNA]</scope>
    <source>
        <strain evidence="3">CCUG 62763</strain>
    </source>
</reference>
<gene>
    <name evidence="2" type="ORF">ACFO3M_03820</name>
</gene>
<feature type="non-terminal residue" evidence="2">
    <location>
        <position position="1"/>
    </location>
</feature>
<feature type="compositionally biased region" description="Low complexity" evidence="1">
    <location>
        <begin position="9"/>
        <end position="37"/>
    </location>
</feature>
<evidence type="ECO:0000313" key="3">
    <source>
        <dbReference type="Proteomes" id="UP001596025"/>
    </source>
</evidence>
<keyword evidence="3" id="KW-1185">Reference proteome</keyword>
<evidence type="ECO:0000256" key="1">
    <source>
        <dbReference type="SAM" id="MobiDB-lite"/>
    </source>
</evidence>
<dbReference type="EMBL" id="JBHSGR010000003">
    <property type="protein sequence ID" value="MFC4692511.1"/>
    <property type="molecule type" value="Genomic_DNA"/>
</dbReference>
<dbReference type="SUPFAM" id="SSF57884">
    <property type="entry name" value="Ada DNA repair protein, N-terminal domain (N-Ada 10)"/>
    <property type="match status" value="1"/>
</dbReference>